<keyword evidence="8 12" id="KW-0862">Zinc</keyword>
<dbReference type="Pfam" id="PF01406">
    <property type="entry name" value="tRNA-synt_1e"/>
    <property type="match status" value="1"/>
</dbReference>
<dbReference type="EC" id="6.1.1.16" evidence="12"/>
<dbReference type="GO" id="GO:0005829">
    <property type="term" value="C:cytosol"/>
    <property type="evidence" value="ECO:0007669"/>
    <property type="project" value="TreeGrafter"/>
</dbReference>
<keyword evidence="6 12" id="KW-0479">Metal-binding</keyword>
<dbReference type="CDD" id="cd00672">
    <property type="entry name" value="CysRS_core"/>
    <property type="match status" value="1"/>
</dbReference>
<evidence type="ECO:0000256" key="9">
    <source>
        <dbReference type="ARBA" id="ARBA00022840"/>
    </source>
</evidence>
<feature type="short sequence motif" description="'KMSKS' region" evidence="12">
    <location>
        <begin position="283"/>
        <end position="287"/>
    </location>
</feature>
<dbReference type="GO" id="GO:0005524">
    <property type="term" value="F:ATP binding"/>
    <property type="evidence" value="ECO:0007669"/>
    <property type="project" value="UniProtKB-UniRule"/>
</dbReference>
<evidence type="ECO:0000256" key="2">
    <source>
        <dbReference type="ARBA" id="ARBA00005594"/>
    </source>
</evidence>
<dbReference type="Gene3D" id="3.40.50.620">
    <property type="entry name" value="HUPs"/>
    <property type="match status" value="1"/>
</dbReference>
<comment type="cofactor">
    <cofactor evidence="12">
        <name>Zn(2+)</name>
        <dbReference type="ChEBI" id="CHEBI:29105"/>
    </cofactor>
    <text evidence="12">Binds 1 zinc ion per subunit.</text>
</comment>
<dbReference type="Gene3D" id="1.20.120.1910">
    <property type="entry name" value="Cysteine-tRNA ligase, C-terminal anti-codon recognition domain"/>
    <property type="match status" value="1"/>
</dbReference>
<keyword evidence="5 12" id="KW-0436">Ligase</keyword>
<dbReference type="EMBL" id="MHVR01000004">
    <property type="protein sequence ID" value="OHA96837.1"/>
    <property type="molecule type" value="Genomic_DNA"/>
</dbReference>
<dbReference type="PANTHER" id="PTHR10890:SF3">
    <property type="entry name" value="CYSTEINE--TRNA LIGASE, CYTOPLASMIC"/>
    <property type="match status" value="1"/>
</dbReference>
<evidence type="ECO:0000256" key="7">
    <source>
        <dbReference type="ARBA" id="ARBA00022741"/>
    </source>
</evidence>
<evidence type="ECO:0000259" key="13">
    <source>
        <dbReference type="Pfam" id="PF01406"/>
    </source>
</evidence>
<dbReference type="InterPro" id="IPR056411">
    <property type="entry name" value="CysS_C"/>
</dbReference>
<dbReference type="InterPro" id="IPR032678">
    <property type="entry name" value="tRNA-synt_1_cat_dom"/>
</dbReference>
<dbReference type="AlphaFoldDB" id="A0A1G2THS3"/>
<feature type="binding site" evidence="12">
    <location>
        <position position="27"/>
    </location>
    <ligand>
        <name>Zn(2+)</name>
        <dbReference type="ChEBI" id="CHEBI:29105"/>
    </ligand>
</feature>
<dbReference type="InterPro" id="IPR009080">
    <property type="entry name" value="tRNAsynth_Ia_anticodon-bd"/>
</dbReference>
<evidence type="ECO:0000256" key="10">
    <source>
        <dbReference type="ARBA" id="ARBA00022917"/>
    </source>
</evidence>
<evidence type="ECO:0000256" key="5">
    <source>
        <dbReference type="ARBA" id="ARBA00022598"/>
    </source>
</evidence>
<feature type="domain" description="Cysteinyl-tRNA ligase anticodon binding" evidence="15">
    <location>
        <begin position="416"/>
        <end position="461"/>
    </location>
</feature>
<evidence type="ECO:0000256" key="1">
    <source>
        <dbReference type="ARBA" id="ARBA00004496"/>
    </source>
</evidence>
<dbReference type="Pfam" id="PF23493">
    <property type="entry name" value="CysS_C"/>
    <property type="match status" value="1"/>
</dbReference>
<evidence type="ECO:0000256" key="4">
    <source>
        <dbReference type="ARBA" id="ARBA00022490"/>
    </source>
</evidence>
<feature type="binding site" evidence="12">
    <location>
        <position position="286"/>
    </location>
    <ligand>
        <name>ATP</name>
        <dbReference type="ChEBI" id="CHEBI:30616"/>
    </ligand>
</feature>
<comment type="caution">
    <text evidence="16">The sequence shown here is derived from an EMBL/GenBank/DDBJ whole genome shotgun (WGS) entry which is preliminary data.</text>
</comment>
<dbReference type="GO" id="GO:0006423">
    <property type="term" value="P:cysteinyl-tRNA aminoacylation"/>
    <property type="evidence" value="ECO:0007669"/>
    <property type="project" value="UniProtKB-UniRule"/>
</dbReference>
<comment type="subcellular location">
    <subcellularLocation>
        <location evidence="1 12">Cytoplasm</location>
    </subcellularLocation>
</comment>
<evidence type="ECO:0000256" key="8">
    <source>
        <dbReference type="ARBA" id="ARBA00022833"/>
    </source>
</evidence>
<dbReference type="Proteomes" id="UP000178175">
    <property type="component" value="Unassembled WGS sequence"/>
</dbReference>
<evidence type="ECO:0000259" key="14">
    <source>
        <dbReference type="Pfam" id="PF09190"/>
    </source>
</evidence>
<keyword evidence="4 12" id="KW-0963">Cytoplasm</keyword>
<feature type="domain" description="tRNA synthetases class I catalytic" evidence="13">
    <location>
        <begin position="14"/>
        <end position="331"/>
    </location>
</feature>
<evidence type="ECO:0000313" key="17">
    <source>
        <dbReference type="Proteomes" id="UP000178175"/>
    </source>
</evidence>
<evidence type="ECO:0000259" key="15">
    <source>
        <dbReference type="Pfam" id="PF23493"/>
    </source>
</evidence>
<keyword evidence="9 12" id="KW-0067">ATP-binding</keyword>
<comment type="similarity">
    <text evidence="2 12">Belongs to the class-I aminoacyl-tRNA synthetase family.</text>
</comment>
<dbReference type="InterPro" id="IPR015803">
    <property type="entry name" value="Cys-tRNA-ligase"/>
</dbReference>
<name>A0A1G2THS3_9BACT</name>
<keyword evidence="10 12" id="KW-0648">Protein biosynthesis</keyword>
<dbReference type="NCBIfam" id="TIGR00435">
    <property type="entry name" value="cysS"/>
    <property type="match status" value="1"/>
</dbReference>
<feature type="short sequence motif" description="'HIGH' region" evidence="12">
    <location>
        <begin position="29"/>
        <end position="39"/>
    </location>
</feature>
<dbReference type="Pfam" id="PF09190">
    <property type="entry name" value="DALR_2"/>
    <property type="match status" value="1"/>
</dbReference>
<evidence type="ECO:0000256" key="3">
    <source>
        <dbReference type="ARBA" id="ARBA00011245"/>
    </source>
</evidence>
<dbReference type="InterPro" id="IPR014729">
    <property type="entry name" value="Rossmann-like_a/b/a_fold"/>
</dbReference>
<organism evidence="16 17">
    <name type="scientific">Candidatus Zambryskibacteria bacterium RIFCSPHIGHO2_02_FULL_43_14</name>
    <dbReference type="NCBI Taxonomy" id="1802748"/>
    <lineage>
        <taxon>Bacteria</taxon>
        <taxon>Candidatus Zambryskiibacteriota</taxon>
    </lineage>
</organism>
<dbReference type="GO" id="GO:0004817">
    <property type="term" value="F:cysteine-tRNA ligase activity"/>
    <property type="evidence" value="ECO:0007669"/>
    <property type="project" value="UniProtKB-UniRule"/>
</dbReference>
<proteinExistence type="inferred from homology"/>
<sequence>MKLYNTLTDGLEEFKPIRPREVWMYHCGPTVYDYVHIGNLRSFLLADIIRRAFEFFEFEVRQVMNITDVGIGGNNDEGEDKIIKGLKREGKTVSMKSMKELGDFYTERFKEDIVKLNIEMPHVLPKASEHIPEQIELIKILEGKDFTYKTSDGIYFDTSRDKHYGKLGRISKDGESRIEQNLEKRNSQDFALWKFNSNLGFPSPWGQGFPGWHLECSVMSTKYLGNTFDIHTGGIDLASIHHNNEIAQSESACGCELAHYWLHNEFVNVADAPTSLKLRGVDKMAKSKGNQITLKILVEKGFNPLAYRYLLLMAHYRTPVIFSWEALEAAQNAYRKLKETVSTYHVDTTSVELSLMYVKEFTDTLENDLNTPEALAVVWKLVKDESISPADKYATLLNFDKVLGLDLEHNEFEIKDIPEEVQKLINKRESVRATGDYQKADKLREQIKNLGFVVEDTASGQKISKL</sequence>
<protein>
    <recommendedName>
        <fullName evidence="12">Cysteine--tRNA ligase</fullName>
        <ecNumber evidence="12">6.1.1.16</ecNumber>
    </recommendedName>
    <alternativeName>
        <fullName evidence="12">Cysteinyl-tRNA synthetase</fullName>
        <shortName evidence="12">CysRS</shortName>
    </alternativeName>
</protein>
<evidence type="ECO:0000313" key="16">
    <source>
        <dbReference type="EMBL" id="OHA96837.1"/>
    </source>
</evidence>
<dbReference type="GO" id="GO:0008270">
    <property type="term" value="F:zinc ion binding"/>
    <property type="evidence" value="ECO:0007669"/>
    <property type="project" value="UniProtKB-UniRule"/>
</dbReference>
<evidence type="ECO:0000256" key="6">
    <source>
        <dbReference type="ARBA" id="ARBA00022723"/>
    </source>
</evidence>
<evidence type="ECO:0000256" key="11">
    <source>
        <dbReference type="ARBA" id="ARBA00023146"/>
    </source>
</evidence>
<feature type="binding site" evidence="12">
    <location>
        <position position="241"/>
    </location>
    <ligand>
        <name>Zn(2+)</name>
        <dbReference type="ChEBI" id="CHEBI:29105"/>
    </ligand>
</feature>
<keyword evidence="7 12" id="KW-0547">Nucleotide-binding</keyword>
<evidence type="ECO:0000256" key="12">
    <source>
        <dbReference type="HAMAP-Rule" id="MF_00041"/>
    </source>
</evidence>
<dbReference type="PANTHER" id="PTHR10890">
    <property type="entry name" value="CYSTEINYL-TRNA SYNTHETASE"/>
    <property type="match status" value="1"/>
</dbReference>
<comment type="subunit">
    <text evidence="3 12">Monomer.</text>
</comment>
<reference evidence="16 17" key="1">
    <citation type="journal article" date="2016" name="Nat. Commun.">
        <title>Thousands of microbial genomes shed light on interconnected biogeochemical processes in an aquifer system.</title>
        <authorList>
            <person name="Anantharaman K."/>
            <person name="Brown C.T."/>
            <person name="Hug L.A."/>
            <person name="Sharon I."/>
            <person name="Castelle C.J."/>
            <person name="Probst A.J."/>
            <person name="Thomas B.C."/>
            <person name="Singh A."/>
            <person name="Wilkins M.J."/>
            <person name="Karaoz U."/>
            <person name="Brodie E.L."/>
            <person name="Williams K.H."/>
            <person name="Hubbard S.S."/>
            <person name="Banfield J.F."/>
        </authorList>
    </citation>
    <scope>NUCLEOTIDE SEQUENCE [LARGE SCALE GENOMIC DNA]</scope>
</reference>
<feature type="binding site" evidence="12">
    <location>
        <position position="245"/>
    </location>
    <ligand>
        <name>Zn(2+)</name>
        <dbReference type="ChEBI" id="CHEBI:29105"/>
    </ligand>
</feature>
<dbReference type="SUPFAM" id="SSF47323">
    <property type="entry name" value="Anticodon-binding domain of a subclass of class I aminoacyl-tRNA synthetases"/>
    <property type="match status" value="1"/>
</dbReference>
<dbReference type="InterPro" id="IPR015273">
    <property type="entry name" value="Cys-tRNA-synt_Ia_DALR"/>
</dbReference>
<dbReference type="SUPFAM" id="SSF52374">
    <property type="entry name" value="Nucleotidylyl transferase"/>
    <property type="match status" value="1"/>
</dbReference>
<comment type="catalytic activity">
    <reaction evidence="12">
        <text>tRNA(Cys) + L-cysteine + ATP = L-cysteinyl-tRNA(Cys) + AMP + diphosphate</text>
        <dbReference type="Rhea" id="RHEA:17773"/>
        <dbReference type="Rhea" id="RHEA-COMP:9661"/>
        <dbReference type="Rhea" id="RHEA-COMP:9679"/>
        <dbReference type="ChEBI" id="CHEBI:30616"/>
        <dbReference type="ChEBI" id="CHEBI:33019"/>
        <dbReference type="ChEBI" id="CHEBI:35235"/>
        <dbReference type="ChEBI" id="CHEBI:78442"/>
        <dbReference type="ChEBI" id="CHEBI:78517"/>
        <dbReference type="ChEBI" id="CHEBI:456215"/>
        <dbReference type="EC" id="6.1.1.16"/>
    </reaction>
</comment>
<feature type="domain" description="Cysteinyl-tRNA synthetase class Ia DALR" evidence="14">
    <location>
        <begin position="360"/>
        <end position="384"/>
    </location>
</feature>
<dbReference type="HAMAP" id="MF_00041">
    <property type="entry name" value="Cys_tRNA_synth"/>
    <property type="match status" value="1"/>
</dbReference>
<accession>A0A1G2THS3</accession>
<dbReference type="PRINTS" id="PR00983">
    <property type="entry name" value="TRNASYNTHCYS"/>
</dbReference>
<feature type="binding site" evidence="12">
    <location>
        <position position="216"/>
    </location>
    <ligand>
        <name>Zn(2+)</name>
        <dbReference type="ChEBI" id="CHEBI:29105"/>
    </ligand>
</feature>
<gene>
    <name evidence="12" type="primary">cysS</name>
    <name evidence="16" type="ORF">A3C70_00455</name>
</gene>
<keyword evidence="11 12" id="KW-0030">Aminoacyl-tRNA synthetase</keyword>
<dbReference type="InterPro" id="IPR024909">
    <property type="entry name" value="Cys-tRNA/MSH_ligase"/>
</dbReference>